<dbReference type="RefSeq" id="WP_131899207.1">
    <property type="nucleotide sequence ID" value="NZ_SMKZ01000043.1"/>
</dbReference>
<accession>A0A4R5CP50</accession>
<evidence type="ECO:0000313" key="1">
    <source>
        <dbReference type="EMBL" id="TDE01167.1"/>
    </source>
</evidence>
<gene>
    <name evidence="1" type="ORF">E1269_23680</name>
</gene>
<dbReference type="InterPro" id="IPR029062">
    <property type="entry name" value="Class_I_gatase-like"/>
</dbReference>
<evidence type="ECO:0008006" key="3">
    <source>
        <dbReference type="Google" id="ProtNLM"/>
    </source>
</evidence>
<proteinExistence type="predicted"/>
<dbReference type="Gene3D" id="3.20.20.80">
    <property type="entry name" value="Glycosidases"/>
    <property type="match status" value="1"/>
</dbReference>
<sequence>MQRGIYFDGWYRGHHCYHPSLPQRRLSQVRDLERYRATMLVWSAMGGGSISLPYLEQEIDGPVSPRDRFYGGLTDREFIAECGQRGIDVYGIVFEAQGWEFGVELNEDETEILAFNELRGTGRRATLGLREFTQNRYPGLWRPFEDYFPEGLVNSAGEKVTDLIEECVARGLDGTPYHARWVESPDADQECFYMDRNNPVWREYLKAIIRLQIDSGVHGVQLDETSTPLGTMQYGACFTRDCVLGFREHLKSLDADALAQATGGEHLDLQTFDYAEYLRALGADPLVTKADTPLFLAYFDYMRKSVNETFNELADYAREYARSQGRTVKVSGNIYNMFPYFNGIIDHVDVVISETRNLTYRQPEWYRNSLGMALGRELVVVENPYGGVIQKLVRDLDEGHGHDAARLLAYEAAAMGANMTLPYGAWMGSIVQDSFSLPDRLATEIQSYLEEIDAVTSQHSTNPIGVLYDIAANCEIALRREIFADNRFNMTEDPVAAPYWELLRTLSERRLCYDAVPANDSLVPAWRFTVADLRRYRALALAGCTALEPWAHGVLDEYVAAGGHVVVVGTSNWTSAAPGVAHVDTPAAAAELLRQYQPFTVSTAFSVGVNTHRVDDGSLVLHLVNYELDEAVAELRPIRDLEVELTSPAGEVSFRSPGTPVIRLWPQRLDGDRVRVVLPEITSHAVLQATLGA</sequence>
<protein>
    <recommendedName>
        <fullName evidence="3">Beta-galactosidase trimerisation domain-containing protein</fullName>
    </recommendedName>
</protein>
<dbReference type="InParanoid" id="A0A4R5CP50"/>
<dbReference type="EMBL" id="SMKZ01000043">
    <property type="protein sequence ID" value="TDE01167.1"/>
    <property type="molecule type" value="Genomic_DNA"/>
</dbReference>
<dbReference type="AlphaFoldDB" id="A0A4R5CP50"/>
<evidence type="ECO:0000313" key="2">
    <source>
        <dbReference type="Proteomes" id="UP000294739"/>
    </source>
</evidence>
<dbReference type="Gene3D" id="3.40.50.880">
    <property type="match status" value="1"/>
</dbReference>
<name>A0A4R5CP50_9ACTN</name>
<dbReference type="Proteomes" id="UP000294739">
    <property type="component" value="Unassembled WGS sequence"/>
</dbReference>
<comment type="caution">
    <text evidence="1">The sequence shown here is derived from an EMBL/GenBank/DDBJ whole genome shotgun (WGS) entry which is preliminary data.</text>
</comment>
<organism evidence="1 2">
    <name type="scientific">Jiangella asiatica</name>
    <dbReference type="NCBI Taxonomy" id="2530372"/>
    <lineage>
        <taxon>Bacteria</taxon>
        <taxon>Bacillati</taxon>
        <taxon>Actinomycetota</taxon>
        <taxon>Actinomycetes</taxon>
        <taxon>Jiangellales</taxon>
        <taxon>Jiangellaceae</taxon>
        <taxon>Jiangella</taxon>
    </lineage>
</organism>
<dbReference type="OrthoDB" id="931708at2"/>
<keyword evidence="2" id="KW-1185">Reference proteome</keyword>
<reference evidence="1 2" key="1">
    <citation type="submission" date="2019-03" db="EMBL/GenBank/DDBJ databases">
        <title>Draft genome sequences of novel Actinobacteria.</title>
        <authorList>
            <person name="Sahin N."/>
            <person name="Ay H."/>
            <person name="Saygin H."/>
        </authorList>
    </citation>
    <scope>NUCLEOTIDE SEQUENCE [LARGE SCALE GENOMIC DNA]</scope>
    <source>
        <strain evidence="1 2">5K138</strain>
    </source>
</reference>